<protein>
    <submittedName>
        <fullName evidence="1">Uncharacterized protein</fullName>
    </submittedName>
</protein>
<dbReference type="AlphaFoldDB" id="J8ADK8"/>
<reference evidence="1 2" key="1">
    <citation type="submission" date="2012-04" db="EMBL/GenBank/DDBJ databases">
        <title>The Genome Sequence of Bacillus cereus BAG5X1-1.</title>
        <authorList>
            <consortium name="The Broad Institute Genome Sequencing Platform"/>
            <consortium name="The Broad Institute Genome Sequencing Center for Infectious Disease"/>
            <person name="Feldgarden M."/>
            <person name="Van der Auwera G.A."/>
            <person name="Mahillon J."/>
            <person name="Duprez V."/>
            <person name="Timmery S."/>
            <person name="Mattelet C."/>
            <person name="Dierick K."/>
            <person name="Sun M."/>
            <person name="Yu Z."/>
            <person name="Zhu L."/>
            <person name="Hu X."/>
            <person name="Shank E.B."/>
            <person name="Swiecicka I."/>
            <person name="Hansen B.M."/>
            <person name="Andrup L."/>
            <person name="Young S.K."/>
            <person name="Zeng Q."/>
            <person name="Gargeya S."/>
            <person name="Fitzgerald M."/>
            <person name="Haas B."/>
            <person name="Abouelleil A."/>
            <person name="Alvarado L."/>
            <person name="Arachchi H.M."/>
            <person name="Berlin A."/>
            <person name="Chapman S.B."/>
            <person name="Goldberg J."/>
            <person name="Griggs A."/>
            <person name="Gujja S."/>
            <person name="Hansen M."/>
            <person name="Howarth C."/>
            <person name="Imamovic A."/>
            <person name="Larimer J."/>
            <person name="McCowen C."/>
            <person name="Montmayeur A."/>
            <person name="Murphy C."/>
            <person name="Neiman D."/>
            <person name="Pearson M."/>
            <person name="Priest M."/>
            <person name="Roberts A."/>
            <person name="Saif S."/>
            <person name="Shea T."/>
            <person name="Sisk P."/>
            <person name="Sykes S."/>
            <person name="Wortman J."/>
            <person name="Nusbaum C."/>
            <person name="Birren B."/>
        </authorList>
    </citation>
    <scope>NUCLEOTIDE SEQUENCE [LARGE SCALE GENOMIC DNA]</scope>
    <source>
        <strain evidence="1 2">BAG5X1-1</strain>
    </source>
</reference>
<evidence type="ECO:0000313" key="1">
    <source>
        <dbReference type="EMBL" id="EJQ37580.1"/>
    </source>
</evidence>
<proteinExistence type="predicted"/>
<evidence type="ECO:0000313" key="2">
    <source>
        <dbReference type="Proteomes" id="UP000006600"/>
    </source>
</evidence>
<dbReference type="Proteomes" id="UP000006600">
    <property type="component" value="Unassembled WGS sequence"/>
</dbReference>
<dbReference type="HOGENOM" id="CLU_184228_0_0_9"/>
<gene>
    <name evidence="1" type="ORF">IEE_05139</name>
</gene>
<organism evidence="1 2">
    <name type="scientific">Bacillus cereus BAG5X1-1</name>
    <dbReference type="NCBI Taxonomy" id="1053189"/>
    <lineage>
        <taxon>Bacteria</taxon>
        <taxon>Bacillati</taxon>
        <taxon>Bacillota</taxon>
        <taxon>Bacilli</taxon>
        <taxon>Bacillales</taxon>
        <taxon>Bacillaceae</taxon>
        <taxon>Bacillus</taxon>
        <taxon>Bacillus cereus group</taxon>
    </lineage>
</organism>
<name>J8ADK8_BACCE</name>
<dbReference type="EMBL" id="AHDJ01000061">
    <property type="protein sequence ID" value="EJQ37580.1"/>
    <property type="molecule type" value="Genomic_DNA"/>
</dbReference>
<sequence length="74" mass="8502">MDIYRFSVWGFYGHCMEDDSNGCIGIEFLKIKLYCKSAVGTDNYLLLGSLKVAEDKGEELVPNNLYIVKLFIHY</sequence>
<comment type="caution">
    <text evidence="1">The sequence shown here is derived from an EMBL/GenBank/DDBJ whole genome shotgun (WGS) entry which is preliminary data.</text>
</comment>
<accession>J8ADK8</accession>